<name>A0A397G3S3_9GLOM</name>
<dbReference type="Proteomes" id="UP000266861">
    <property type="component" value="Unassembled WGS sequence"/>
</dbReference>
<dbReference type="EMBL" id="PQFF01000657">
    <property type="protein sequence ID" value="RHZ43513.1"/>
    <property type="molecule type" value="Genomic_DNA"/>
</dbReference>
<dbReference type="OrthoDB" id="1890790at2759"/>
<evidence type="ECO:0008006" key="3">
    <source>
        <dbReference type="Google" id="ProtNLM"/>
    </source>
</evidence>
<sequence>MTCNQANIGYGDGDIFIWNYCLQNSYGLSSISDISHDKDLAMKICNELRPKIQFHTLKLITRMIMRCWDAHRPIFKELHDELWDYYDDYDHLYKEKNKDLEIEIQIKKN</sequence>
<gene>
    <name evidence="1" type="ORF">Glove_1033g32</name>
</gene>
<accession>A0A397G3S3</accession>
<evidence type="ECO:0000313" key="1">
    <source>
        <dbReference type="EMBL" id="RHZ43513.1"/>
    </source>
</evidence>
<protein>
    <recommendedName>
        <fullName evidence="3">Serine-threonine/tyrosine-protein kinase catalytic domain-containing protein</fullName>
    </recommendedName>
</protein>
<keyword evidence="2" id="KW-1185">Reference proteome</keyword>
<comment type="caution">
    <text evidence="1">The sequence shown here is derived from an EMBL/GenBank/DDBJ whole genome shotgun (WGS) entry which is preliminary data.</text>
</comment>
<organism evidence="1 2">
    <name type="scientific">Diversispora epigaea</name>
    <dbReference type="NCBI Taxonomy" id="1348612"/>
    <lineage>
        <taxon>Eukaryota</taxon>
        <taxon>Fungi</taxon>
        <taxon>Fungi incertae sedis</taxon>
        <taxon>Mucoromycota</taxon>
        <taxon>Glomeromycotina</taxon>
        <taxon>Glomeromycetes</taxon>
        <taxon>Diversisporales</taxon>
        <taxon>Diversisporaceae</taxon>
        <taxon>Diversispora</taxon>
    </lineage>
</organism>
<reference evidence="1 2" key="1">
    <citation type="submission" date="2018-08" db="EMBL/GenBank/DDBJ databases">
        <title>Genome and evolution of the arbuscular mycorrhizal fungus Diversispora epigaea (formerly Glomus versiforme) and its bacterial endosymbionts.</title>
        <authorList>
            <person name="Sun X."/>
            <person name="Fei Z."/>
            <person name="Harrison M."/>
        </authorList>
    </citation>
    <scope>NUCLEOTIDE SEQUENCE [LARGE SCALE GENOMIC DNA]</scope>
    <source>
        <strain evidence="1 2">IT104</strain>
    </source>
</reference>
<dbReference type="AlphaFoldDB" id="A0A397G3S3"/>
<evidence type="ECO:0000313" key="2">
    <source>
        <dbReference type="Proteomes" id="UP000266861"/>
    </source>
</evidence>
<proteinExistence type="predicted"/>